<dbReference type="SUPFAM" id="SSF51735">
    <property type="entry name" value="NAD(P)-binding Rossmann-fold domains"/>
    <property type="match status" value="1"/>
</dbReference>
<evidence type="ECO:0000313" key="2">
    <source>
        <dbReference type="EMBL" id="TWT49893.1"/>
    </source>
</evidence>
<gene>
    <name evidence="2" type="ORF">KOR42_38450</name>
</gene>
<dbReference type="EC" id="3.2.1.-" evidence="2"/>
<feature type="domain" description="Gfo/Idh/MocA-like oxidoreductase N-terminal" evidence="1">
    <location>
        <begin position="44"/>
        <end position="171"/>
    </location>
</feature>
<name>A0A5C5WIP0_9PLAN</name>
<proteinExistence type="predicted"/>
<keyword evidence="2" id="KW-0378">Hydrolase</keyword>
<accession>A0A5C5WIP0</accession>
<dbReference type="AlphaFoldDB" id="A0A5C5WIP0"/>
<dbReference type="PANTHER" id="PTHR43818:SF5">
    <property type="entry name" value="OXIDOREDUCTASE FAMILY PROTEIN"/>
    <property type="match status" value="1"/>
</dbReference>
<dbReference type="GO" id="GO:0000166">
    <property type="term" value="F:nucleotide binding"/>
    <property type="evidence" value="ECO:0007669"/>
    <property type="project" value="InterPro"/>
</dbReference>
<dbReference type="Proteomes" id="UP000317243">
    <property type="component" value="Unassembled WGS sequence"/>
</dbReference>
<comment type="caution">
    <text evidence="2">The sequence shown here is derived from an EMBL/GenBank/DDBJ whole genome shotgun (WGS) entry which is preliminary data.</text>
</comment>
<dbReference type="Gene3D" id="3.30.360.10">
    <property type="entry name" value="Dihydrodipicolinate Reductase, domain 2"/>
    <property type="match status" value="1"/>
</dbReference>
<dbReference type="Pfam" id="PF01408">
    <property type="entry name" value="GFO_IDH_MocA"/>
    <property type="match status" value="1"/>
</dbReference>
<dbReference type="PANTHER" id="PTHR43818">
    <property type="entry name" value="BCDNA.GH03377"/>
    <property type="match status" value="1"/>
</dbReference>
<dbReference type="EMBL" id="SIHI01000017">
    <property type="protein sequence ID" value="TWT49893.1"/>
    <property type="molecule type" value="Genomic_DNA"/>
</dbReference>
<evidence type="ECO:0000313" key="3">
    <source>
        <dbReference type="Proteomes" id="UP000317243"/>
    </source>
</evidence>
<protein>
    <submittedName>
        <fullName evidence="2">Glycosyl hydrolase family 109 protein 1</fullName>
        <ecNumber evidence="2">3.2.1.-</ecNumber>
    </submittedName>
</protein>
<dbReference type="Gene3D" id="3.40.50.720">
    <property type="entry name" value="NAD(P)-binding Rossmann-like Domain"/>
    <property type="match status" value="1"/>
</dbReference>
<keyword evidence="2" id="KW-0326">Glycosidase</keyword>
<dbReference type="OrthoDB" id="253515at2"/>
<organism evidence="2 3">
    <name type="scientific">Thalassoglobus neptunius</name>
    <dbReference type="NCBI Taxonomy" id="1938619"/>
    <lineage>
        <taxon>Bacteria</taxon>
        <taxon>Pseudomonadati</taxon>
        <taxon>Planctomycetota</taxon>
        <taxon>Planctomycetia</taxon>
        <taxon>Planctomycetales</taxon>
        <taxon>Planctomycetaceae</taxon>
        <taxon>Thalassoglobus</taxon>
    </lineage>
</organism>
<sequence>MSNSSNDTTRRSFLKSTAEAGTAMALMSGFSGKAGLYAAGDEKIRVGLVGCGGRGSGAANQALNADPNAVLVAMGDAFPEKIESSIKSLKAQKAIADRVQVDEDHQFSGLDAFRYVIDSCDVVILATPPGFRPEQFEYAVEKGKHIFTEKPMATDAPGVRRVMAAVKRAQEKNLAVVAGFCWRYDSAKRAFFEKVLAGDIGDVLCSYGTYLTNPVKTMPDESTRPEGMSDLEWMVRNWYNFTWLSGDGLVEQACHTVDWIAWSKGDKPPVSCTAVGGRQVPAKGGNIFDHIEVNYLWEDDTRAFMAQRQISGCHNENNFYVLGSKGKGTITRRGASISGAEDWRYKGPTPNMYQVEHNEMFKSIREGNPIDNGERMVTSTMMAIMGRMAGYTGKEVTWDMAWNSEEKLVPEIGNWDTPVDLRPMAIPGATLFE</sequence>
<dbReference type="GO" id="GO:0016798">
    <property type="term" value="F:hydrolase activity, acting on glycosyl bonds"/>
    <property type="evidence" value="ECO:0007669"/>
    <property type="project" value="UniProtKB-KW"/>
</dbReference>
<dbReference type="InterPro" id="IPR000683">
    <property type="entry name" value="Gfo/Idh/MocA-like_OxRdtase_N"/>
</dbReference>
<dbReference type="SUPFAM" id="SSF55347">
    <property type="entry name" value="Glyceraldehyde-3-phosphate dehydrogenase-like, C-terminal domain"/>
    <property type="match status" value="1"/>
</dbReference>
<keyword evidence="3" id="KW-1185">Reference proteome</keyword>
<reference evidence="2 3" key="1">
    <citation type="submission" date="2019-02" db="EMBL/GenBank/DDBJ databases">
        <title>Deep-cultivation of Planctomycetes and their phenomic and genomic characterization uncovers novel biology.</title>
        <authorList>
            <person name="Wiegand S."/>
            <person name="Jogler M."/>
            <person name="Boedeker C."/>
            <person name="Pinto D."/>
            <person name="Vollmers J."/>
            <person name="Rivas-Marin E."/>
            <person name="Kohn T."/>
            <person name="Peeters S.H."/>
            <person name="Heuer A."/>
            <person name="Rast P."/>
            <person name="Oberbeckmann S."/>
            <person name="Bunk B."/>
            <person name="Jeske O."/>
            <person name="Meyerdierks A."/>
            <person name="Storesund J.E."/>
            <person name="Kallscheuer N."/>
            <person name="Luecker S."/>
            <person name="Lage O.M."/>
            <person name="Pohl T."/>
            <person name="Merkel B.J."/>
            <person name="Hornburger P."/>
            <person name="Mueller R.-W."/>
            <person name="Bruemmer F."/>
            <person name="Labrenz M."/>
            <person name="Spormann A.M."/>
            <person name="Op Den Camp H."/>
            <person name="Overmann J."/>
            <person name="Amann R."/>
            <person name="Jetten M.S.M."/>
            <person name="Mascher T."/>
            <person name="Medema M.H."/>
            <person name="Devos D.P."/>
            <person name="Kaster A.-K."/>
            <person name="Ovreas L."/>
            <person name="Rohde M."/>
            <person name="Galperin M.Y."/>
            <person name="Jogler C."/>
        </authorList>
    </citation>
    <scope>NUCLEOTIDE SEQUENCE [LARGE SCALE GENOMIC DNA]</scope>
    <source>
        <strain evidence="2 3">KOR42</strain>
    </source>
</reference>
<dbReference type="InterPro" id="IPR006311">
    <property type="entry name" value="TAT_signal"/>
</dbReference>
<evidence type="ECO:0000259" key="1">
    <source>
        <dbReference type="Pfam" id="PF01408"/>
    </source>
</evidence>
<dbReference type="PROSITE" id="PS51318">
    <property type="entry name" value="TAT"/>
    <property type="match status" value="1"/>
</dbReference>
<dbReference type="RefSeq" id="WP_146511268.1">
    <property type="nucleotide sequence ID" value="NZ_SIHI01000017.1"/>
</dbReference>
<dbReference type="InterPro" id="IPR036291">
    <property type="entry name" value="NAD(P)-bd_dom_sf"/>
</dbReference>
<dbReference type="InterPro" id="IPR050463">
    <property type="entry name" value="Gfo/Idh/MocA_oxidrdct_glycsds"/>
</dbReference>